<evidence type="ECO:0000313" key="2">
    <source>
        <dbReference type="EMBL" id="BDZ54299.1"/>
    </source>
</evidence>
<proteinExistence type="predicted"/>
<evidence type="ECO:0000256" key="1">
    <source>
        <dbReference type="SAM" id="MobiDB-lite"/>
    </source>
</evidence>
<dbReference type="RefSeq" id="WP_286329565.1">
    <property type="nucleotide sequence ID" value="NZ_AP027734.1"/>
</dbReference>
<feature type="region of interest" description="Disordered" evidence="1">
    <location>
        <begin position="52"/>
        <end position="71"/>
    </location>
</feature>
<accession>A0ABM8H0K6</accession>
<evidence type="ECO:0000313" key="3">
    <source>
        <dbReference type="Proteomes" id="UP001321477"/>
    </source>
</evidence>
<feature type="compositionally biased region" description="Low complexity" evidence="1">
    <location>
        <begin position="61"/>
        <end position="71"/>
    </location>
</feature>
<keyword evidence="3" id="KW-1185">Reference proteome</keyword>
<protein>
    <submittedName>
        <fullName evidence="2">Uncharacterized protein</fullName>
    </submittedName>
</protein>
<dbReference type="EMBL" id="AP027734">
    <property type="protein sequence ID" value="BDZ54299.1"/>
    <property type="molecule type" value="Genomic_DNA"/>
</dbReference>
<gene>
    <name evidence="2" type="ORF">GCM10025870_13720</name>
</gene>
<dbReference type="Proteomes" id="UP001321477">
    <property type="component" value="Chromosome"/>
</dbReference>
<sequence length="138" mass="14000">MGGGGVEVAPEDEGHLGLDARLEEAPEVHRFAVGHDHVVEEHAVVGRVHPELRLDGGRGQPDLAADDAGALGDPPIDAAGLHGVRGVLVEVADEVAYGCTGGPGCRGLAQPGGGGVERGRVERGVRAHSCTHTFVGSV</sequence>
<organism evidence="2 3">
    <name type="scientific">Agromyces marinus</name>
    <dbReference type="NCBI Taxonomy" id="1389020"/>
    <lineage>
        <taxon>Bacteria</taxon>
        <taxon>Bacillati</taxon>
        <taxon>Actinomycetota</taxon>
        <taxon>Actinomycetes</taxon>
        <taxon>Micrococcales</taxon>
        <taxon>Microbacteriaceae</taxon>
        <taxon>Agromyces</taxon>
    </lineage>
</organism>
<name>A0ABM8H0K6_9MICO</name>
<reference evidence="3" key="1">
    <citation type="journal article" date="2019" name="Int. J. Syst. Evol. Microbiol.">
        <title>The Global Catalogue of Microorganisms (GCM) 10K type strain sequencing project: providing services to taxonomists for standard genome sequencing and annotation.</title>
        <authorList>
            <consortium name="The Broad Institute Genomics Platform"/>
            <consortium name="The Broad Institute Genome Sequencing Center for Infectious Disease"/>
            <person name="Wu L."/>
            <person name="Ma J."/>
        </authorList>
    </citation>
    <scope>NUCLEOTIDE SEQUENCE [LARGE SCALE GENOMIC DNA]</scope>
    <source>
        <strain evidence="3">NBRC 109019</strain>
    </source>
</reference>